<evidence type="ECO:0000313" key="1">
    <source>
        <dbReference type="EMBL" id="SVA91555.1"/>
    </source>
</evidence>
<dbReference type="EMBL" id="UINC01022275">
    <property type="protein sequence ID" value="SVA91555.1"/>
    <property type="molecule type" value="Genomic_DNA"/>
</dbReference>
<organism evidence="1">
    <name type="scientific">marine metagenome</name>
    <dbReference type="NCBI Taxonomy" id="408172"/>
    <lineage>
        <taxon>unclassified sequences</taxon>
        <taxon>metagenomes</taxon>
        <taxon>ecological metagenomes</taxon>
    </lineage>
</organism>
<reference evidence="1" key="1">
    <citation type="submission" date="2018-05" db="EMBL/GenBank/DDBJ databases">
        <authorList>
            <person name="Lanie J.A."/>
            <person name="Ng W.-L."/>
            <person name="Kazmierczak K.M."/>
            <person name="Andrzejewski T.M."/>
            <person name="Davidsen T.M."/>
            <person name="Wayne K.J."/>
            <person name="Tettelin H."/>
            <person name="Glass J.I."/>
            <person name="Rusch D."/>
            <person name="Podicherti R."/>
            <person name="Tsui H.-C.T."/>
            <person name="Winkler M.E."/>
        </authorList>
    </citation>
    <scope>NUCLEOTIDE SEQUENCE</scope>
</reference>
<gene>
    <name evidence="1" type="ORF">METZ01_LOCUS144409</name>
</gene>
<accession>A0A381ZQL2</accession>
<sequence>MYLRNPGSKMREVVVKFAISIVEIILQNEFTIYINERKYHLTDFLGQAKNLKN</sequence>
<dbReference type="AlphaFoldDB" id="A0A381ZQL2"/>
<proteinExistence type="predicted"/>
<name>A0A381ZQL2_9ZZZZ</name>
<protein>
    <submittedName>
        <fullName evidence="1">Uncharacterized protein</fullName>
    </submittedName>
</protein>